<gene>
    <name evidence="5" type="ORF">AAK873_05750</name>
</gene>
<evidence type="ECO:0000256" key="2">
    <source>
        <dbReference type="ARBA" id="ARBA00022729"/>
    </source>
</evidence>
<keyword evidence="3" id="KW-0175">Coiled coil</keyword>
<dbReference type="Gene3D" id="3.30.910.20">
    <property type="entry name" value="Skp domain"/>
    <property type="match status" value="1"/>
</dbReference>
<evidence type="ECO:0000313" key="6">
    <source>
        <dbReference type="Proteomes" id="UP001565200"/>
    </source>
</evidence>
<evidence type="ECO:0000256" key="3">
    <source>
        <dbReference type="SAM" id="Coils"/>
    </source>
</evidence>
<organism evidence="5 6">
    <name type="scientific">Heminiphilus faecis</name>
    <dbReference type="NCBI Taxonomy" id="2601703"/>
    <lineage>
        <taxon>Bacteria</taxon>
        <taxon>Pseudomonadati</taxon>
        <taxon>Bacteroidota</taxon>
        <taxon>Bacteroidia</taxon>
        <taxon>Bacteroidales</taxon>
        <taxon>Muribaculaceae</taxon>
        <taxon>Heminiphilus</taxon>
    </lineage>
</organism>
<dbReference type="InterPro" id="IPR005632">
    <property type="entry name" value="Chaperone_Skp"/>
</dbReference>
<keyword evidence="6" id="KW-1185">Reference proteome</keyword>
<comment type="caution">
    <text evidence="5">The sequence shown here is derived from an EMBL/GenBank/DDBJ whole genome shotgun (WGS) entry which is preliminary data.</text>
</comment>
<accession>A0ABV4CUT1</accession>
<dbReference type="PANTHER" id="PTHR35089">
    <property type="entry name" value="CHAPERONE PROTEIN SKP"/>
    <property type="match status" value="1"/>
</dbReference>
<feature type="signal peptide" evidence="4">
    <location>
        <begin position="1"/>
        <end position="19"/>
    </location>
</feature>
<evidence type="ECO:0000256" key="1">
    <source>
        <dbReference type="ARBA" id="ARBA00009091"/>
    </source>
</evidence>
<comment type="similarity">
    <text evidence="1">Belongs to the Skp family.</text>
</comment>
<protein>
    <submittedName>
        <fullName evidence="5">OmpH family outer membrane protein</fullName>
    </submittedName>
</protein>
<evidence type="ECO:0000256" key="4">
    <source>
        <dbReference type="SAM" id="SignalP"/>
    </source>
</evidence>
<keyword evidence="2 4" id="KW-0732">Signal</keyword>
<dbReference type="InterPro" id="IPR024930">
    <property type="entry name" value="Skp_dom_sf"/>
</dbReference>
<name>A0ABV4CUT1_9BACT</name>
<dbReference type="SUPFAM" id="SSF111384">
    <property type="entry name" value="OmpH-like"/>
    <property type="match status" value="1"/>
</dbReference>
<dbReference type="Pfam" id="PF03938">
    <property type="entry name" value="OmpH"/>
    <property type="match status" value="1"/>
</dbReference>
<dbReference type="PANTHER" id="PTHR35089:SF1">
    <property type="entry name" value="CHAPERONE PROTEIN SKP"/>
    <property type="match status" value="1"/>
</dbReference>
<evidence type="ECO:0000313" key="5">
    <source>
        <dbReference type="EMBL" id="MEY8245119.1"/>
    </source>
</evidence>
<dbReference type="SMART" id="SM00935">
    <property type="entry name" value="OmpH"/>
    <property type="match status" value="1"/>
</dbReference>
<feature type="coiled-coil region" evidence="3">
    <location>
        <begin position="43"/>
        <end position="103"/>
    </location>
</feature>
<sequence>MIKKFLLAIFVALPMLAVAQAPKFGVVNTQVIIEAMPEVKAAQEKITESSKKYEDEFKKLQEEMEKKFGEYQALAADTPESIKERRMQEIQELDQKMQQFRATVSQDLSRQQETLMAPIQEKVRQAINTVGKENSMTFIFENILPVYTGTDVQDVTAKVKAKLGLQ</sequence>
<proteinExistence type="inferred from homology"/>
<dbReference type="EMBL" id="JBCLPP010000012">
    <property type="protein sequence ID" value="MEY8245119.1"/>
    <property type="molecule type" value="Genomic_DNA"/>
</dbReference>
<dbReference type="Proteomes" id="UP001565200">
    <property type="component" value="Unassembled WGS sequence"/>
</dbReference>
<dbReference type="RefSeq" id="WP_121698565.1">
    <property type="nucleotide sequence ID" value="NZ_JBCLPP010000012.1"/>
</dbReference>
<feature type="chain" id="PRO_5045532889" evidence="4">
    <location>
        <begin position="20"/>
        <end position="166"/>
    </location>
</feature>
<reference evidence="5 6" key="1">
    <citation type="submission" date="2024-03" db="EMBL/GenBank/DDBJ databases">
        <title>Mouse gut bacterial collection (mGBC) of GemPharmatech.</title>
        <authorList>
            <person name="He Y."/>
            <person name="Dong L."/>
            <person name="Wu D."/>
            <person name="Gao X."/>
            <person name="Lin Z."/>
        </authorList>
    </citation>
    <scope>NUCLEOTIDE SEQUENCE [LARGE SCALE GENOMIC DNA]</scope>
    <source>
        <strain evidence="5 6">54-13</strain>
    </source>
</reference>